<comment type="function">
    <text evidence="6">Specifically methylates the N4 position of cytidine in position 1402 (C1402) of 16S rRNA.</text>
</comment>
<evidence type="ECO:0000256" key="7">
    <source>
        <dbReference type="SAM" id="MobiDB-lite"/>
    </source>
</evidence>
<comment type="similarity">
    <text evidence="1 6">Belongs to the methyltransferase superfamily. RsmH family.</text>
</comment>
<name>A0ABN1EGV8_9PROT</name>
<proteinExistence type="inferred from homology"/>
<keyword evidence="5 6" id="KW-0949">S-adenosyl-L-methionine</keyword>
<evidence type="ECO:0000256" key="3">
    <source>
        <dbReference type="ARBA" id="ARBA00022603"/>
    </source>
</evidence>
<dbReference type="CDD" id="cd02440">
    <property type="entry name" value="AdoMet_MTases"/>
    <property type="match status" value="1"/>
</dbReference>
<dbReference type="SUPFAM" id="SSF53335">
    <property type="entry name" value="S-adenosyl-L-methionine-dependent methyltransferases"/>
    <property type="match status" value="1"/>
</dbReference>
<dbReference type="RefSeq" id="WP_166933273.1">
    <property type="nucleotide sequence ID" value="NZ_BAAADD010000003.1"/>
</dbReference>
<dbReference type="EC" id="2.1.1.199" evidence="6"/>
<dbReference type="SUPFAM" id="SSF81799">
    <property type="entry name" value="Putative methyltransferase TM0872, insert domain"/>
    <property type="match status" value="1"/>
</dbReference>
<dbReference type="Gene3D" id="3.40.50.150">
    <property type="entry name" value="Vaccinia Virus protein VP39"/>
    <property type="match status" value="1"/>
</dbReference>
<evidence type="ECO:0000256" key="1">
    <source>
        <dbReference type="ARBA" id="ARBA00010396"/>
    </source>
</evidence>
<dbReference type="PANTHER" id="PTHR11265:SF0">
    <property type="entry name" value="12S RRNA N4-METHYLCYTIDINE METHYLTRANSFERASE"/>
    <property type="match status" value="1"/>
</dbReference>
<keyword evidence="2 6" id="KW-0698">rRNA processing</keyword>
<dbReference type="NCBIfam" id="TIGR00006">
    <property type="entry name" value="16S rRNA (cytosine(1402)-N(4))-methyltransferase RsmH"/>
    <property type="match status" value="1"/>
</dbReference>
<keyword evidence="9" id="KW-1185">Reference proteome</keyword>
<dbReference type="InterPro" id="IPR029063">
    <property type="entry name" value="SAM-dependent_MTases_sf"/>
</dbReference>
<organism evidence="8 9">
    <name type="scientific">Rhizomicrobium electricum</name>
    <dbReference type="NCBI Taxonomy" id="480070"/>
    <lineage>
        <taxon>Bacteria</taxon>
        <taxon>Pseudomonadati</taxon>
        <taxon>Pseudomonadota</taxon>
        <taxon>Alphaproteobacteria</taxon>
        <taxon>Micropepsales</taxon>
        <taxon>Micropepsaceae</taxon>
        <taxon>Rhizomicrobium</taxon>
    </lineage>
</organism>
<evidence type="ECO:0000256" key="6">
    <source>
        <dbReference type="HAMAP-Rule" id="MF_01007"/>
    </source>
</evidence>
<dbReference type="InterPro" id="IPR002903">
    <property type="entry name" value="RsmH"/>
</dbReference>
<dbReference type="Gene3D" id="1.10.150.170">
    <property type="entry name" value="Putative methyltransferase TM0872, insert domain"/>
    <property type="match status" value="1"/>
</dbReference>
<dbReference type="HAMAP" id="MF_01007">
    <property type="entry name" value="16SrRNA_methyltr_H"/>
    <property type="match status" value="1"/>
</dbReference>
<evidence type="ECO:0000313" key="8">
    <source>
        <dbReference type="EMBL" id="GAA0566253.1"/>
    </source>
</evidence>
<reference evidence="8 9" key="1">
    <citation type="journal article" date="2019" name="Int. J. Syst. Evol. Microbiol.">
        <title>The Global Catalogue of Microorganisms (GCM) 10K type strain sequencing project: providing services to taxonomists for standard genome sequencing and annotation.</title>
        <authorList>
            <consortium name="The Broad Institute Genomics Platform"/>
            <consortium name="The Broad Institute Genome Sequencing Center for Infectious Disease"/>
            <person name="Wu L."/>
            <person name="Ma J."/>
        </authorList>
    </citation>
    <scope>NUCLEOTIDE SEQUENCE [LARGE SCALE GENOMIC DNA]</scope>
    <source>
        <strain evidence="8 9">JCM 15089</strain>
    </source>
</reference>
<protein>
    <recommendedName>
        <fullName evidence="6">Ribosomal RNA small subunit methyltransferase H</fullName>
        <ecNumber evidence="6">2.1.1.199</ecNumber>
    </recommendedName>
    <alternativeName>
        <fullName evidence="6">16S rRNA m(4)C1402 methyltransferase</fullName>
    </alternativeName>
    <alternativeName>
        <fullName evidence="6">rRNA (cytosine-N(4)-)-methyltransferase RsmH</fullName>
    </alternativeName>
</protein>
<keyword evidence="3 6" id="KW-0489">Methyltransferase</keyword>
<accession>A0ABN1EGV8</accession>
<comment type="subcellular location">
    <subcellularLocation>
        <location evidence="6">Cytoplasm</location>
    </subcellularLocation>
</comment>
<evidence type="ECO:0000256" key="4">
    <source>
        <dbReference type="ARBA" id="ARBA00022679"/>
    </source>
</evidence>
<dbReference type="InterPro" id="IPR023397">
    <property type="entry name" value="SAM-dep_MeTrfase_MraW_recog"/>
</dbReference>
<dbReference type="PIRSF" id="PIRSF004486">
    <property type="entry name" value="MraW"/>
    <property type="match status" value="1"/>
</dbReference>
<comment type="catalytic activity">
    <reaction evidence="6">
        <text>cytidine(1402) in 16S rRNA + S-adenosyl-L-methionine = N(4)-methylcytidine(1402) in 16S rRNA + S-adenosyl-L-homocysteine + H(+)</text>
        <dbReference type="Rhea" id="RHEA:42928"/>
        <dbReference type="Rhea" id="RHEA-COMP:10286"/>
        <dbReference type="Rhea" id="RHEA-COMP:10287"/>
        <dbReference type="ChEBI" id="CHEBI:15378"/>
        <dbReference type="ChEBI" id="CHEBI:57856"/>
        <dbReference type="ChEBI" id="CHEBI:59789"/>
        <dbReference type="ChEBI" id="CHEBI:74506"/>
        <dbReference type="ChEBI" id="CHEBI:82748"/>
        <dbReference type="EC" id="2.1.1.199"/>
    </reaction>
</comment>
<feature type="binding site" evidence="6">
    <location>
        <begin position="31"/>
        <end position="33"/>
    </location>
    <ligand>
        <name>S-adenosyl-L-methionine</name>
        <dbReference type="ChEBI" id="CHEBI:59789"/>
    </ligand>
</feature>
<feature type="binding site" evidence="6">
    <location>
        <position position="49"/>
    </location>
    <ligand>
        <name>S-adenosyl-L-methionine</name>
        <dbReference type="ChEBI" id="CHEBI:59789"/>
    </ligand>
</feature>
<feature type="binding site" evidence="6">
    <location>
        <position position="76"/>
    </location>
    <ligand>
        <name>S-adenosyl-L-methionine</name>
        <dbReference type="ChEBI" id="CHEBI:59789"/>
    </ligand>
</feature>
<evidence type="ECO:0000313" key="9">
    <source>
        <dbReference type="Proteomes" id="UP001499951"/>
    </source>
</evidence>
<dbReference type="PANTHER" id="PTHR11265">
    <property type="entry name" value="S-ADENOSYL-METHYLTRANSFERASE MRAW"/>
    <property type="match status" value="1"/>
</dbReference>
<comment type="caution">
    <text evidence="8">The sequence shown here is derived from an EMBL/GenBank/DDBJ whole genome shotgun (WGS) entry which is preliminary data.</text>
</comment>
<dbReference type="Proteomes" id="UP001499951">
    <property type="component" value="Unassembled WGS sequence"/>
</dbReference>
<keyword evidence="4 6" id="KW-0808">Transferase</keyword>
<feature type="binding site" evidence="6">
    <location>
        <position position="97"/>
    </location>
    <ligand>
        <name>S-adenosyl-L-methionine</name>
        <dbReference type="ChEBI" id="CHEBI:59789"/>
    </ligand>
</feature>
<sequence>MSHVPVMLAEVLASLNLHDGGHYVDGTFGGGGYSRAILEACDCRVLGIDRDPEAIARGQALVAAYPGRLTLMHGAFSDMDSLLAESGEAATNGVVLDLGVSSFQFDEPDRGFSFRADGPLDMRMAAEGMSAADFLNTADEREIADVLVRYGEERQARRIARAIVKARPLSRTLELADLVADVLGPAAQRLPIHPATRTFQALRIHVNDELGELSRALEAATEILAPQGRLAVVSFHSLEDRIVKRFLTERGKETPQPSRHAPQTAKTNKPQYRLVSSKPLTPGEAEIHANPRARSAKLRAAERLAA</sequence>
<evidence type="ECO:0000256" key="2">
    <source>
        <dbReference type="ARBA" id="ARBA00022552"/>
    </source>
</evidence>
<keyword evidence="6" id="KW-0963">Cytoplasm</keyword>
<feature type="binding site" evidence="6">
    <location>
        <position position="104"/>
    </location>
    <ligand>
        <name>S-adenosyl-L-methionine</name>
        <dbReference type="ChEBI" id="CHEBI:59789"/>
    </ligand>
</feature>
<gene>
    <name evidence="6 8" type="primary">rsmH</name>
    <name evidence="8" type="ORF">GCM10008942_13350</name>
</gene>
<dbReference type="Pfam" id="PF01795">
    <property type="entry name" value="Methyltransf_5"/>
    <property type="match status" value="1"/>
</dbReference>
<evidence type="ECO:0000256" key="5">
    <source>
        <dbReference type="ARBA" id="ARBA00022691"/>
    </source>
</evidence>
<feature type="region of interest" description="Disordered" evidence="7">
    <location>
        <begin position="249"/>
        <end position="306"/>
    </location>
</feature>
<dbReference type="EMBL" id="BAAADD010000003">
    <property type="protein sequence ID" value="GAA0566253.1"/>
    <property type="molecule type" value="Genomic_DNA"/>
</dbReference>